<comment type="catalytic activity">
    <reaction evidence="1">
        <text>ATP + protein L-histidine = ADP + protein N-phospho-L-histidine.</text>
        <dbReference type="EC" id="2.7.13.3"/>
    </reaction>
</comment>
<dbReference type="InterPro" id="IPR003594">
    <property type="entry name" value="HATPase_dom"/>
</dbReference>
<feature type="domain" description="Histidine kinase" evidence="7">
    <location>
        <begin position="55"/>
        <end position="276"/>
    </location>
</feature>
<dbReference type="EMBL" id="FPCH01000002">
    <property type="protein sequence ID" value="SFV35713.1"/>
    <property type="molecule type" value="Genomic_DNA"/>
</dbReference>
<evidence type="ECO:0000313" key="8">
    <source>
        <dbReference type="EMBL" id="SFV35713.1"/>
    </source>
</evidence>
<dbReference type="Gene3D" id="1.10.287.130">
    <property type="match status" value="1"/>
</dbReference>
<dbReference type="OrthoDB" id="9813151at2"/>
<dbReference type="SMART" id="SM00388">
    <property type="entry name" value="HisKA"/>
    <property type="match status" value="1"/>
</dbReference>
<dbReference type="InterPro" id="IPR036890">
    <property type="entry name" value="HATPase_C_sf"/>
</dbReference>
<dbReference type="PROSITE" id="PS50109">
    <property type="entry name" value="HIS_KIN"/>
    <property type="match status" value="1"/>
</dbReference>
<gene>
    <name evidence="8" type="ORF">SAMN04488557_2646</name>
</gene>
<proteinExistence type="predicted"/>
<dbReference type="InterPro" id="IPR050736">
    <property type="entry name" value="Sensor_HK_Regulatory"/>
</dbReference>
<sequence>MMFGSVGTAKSNSLMNEYASLLSDAVLRHRARVAEQSARIEAELAGKVKSEFIANMSHELRTPLNTVIGFSKLLTQHQQRRLPDKEIVEYATLIHDAAGHLLSVINDILDISKIQSGKYSLDAREVNVGEILAGSITSFRTMASEAQTDLRFGIAPDLRPIRGDAEKLRQIFTNIIANALKFTPADGTVDVSARRTNSGGVIIAIRDSGVGMTEEEIAIAMTPFGQVDGGRSRWREGAGLGLPIAKALVELHGGSLELRSKKGTGTEVVINLPARDDVSAVDSTQMFANGA</sequence>
<dbReference type="Pfam" id="PF02518">
    <property type="entry name" value="HATPase_c"/>
    <property type="match status" value="1"/>
</dbReference>
<evidence type="ECO:0000256" key="5">
    <source>
        <dbReference type="ARBA" id="ARBA00022777"/>
    </source>
</evidence>
<dbReference type="CDD" id="cd00082">
    <property type="entry name" value="HisKA"/>
    <property type="match status" value="1"/>
</dbReference>
<dbReference type="InterPro" id="IPR004358">
    <property type="entry name" value="Sig_transdc_His_kin-like_C"/>
</dbReference>
<dbReference type="GO" id="GO:0000155">
    <property type="term" value="F:phosphorelay sensor kinase activity"/>
    <property type="evidence" value="ECO:0007669"/>
    <property type="project" value="InterPro"/>
</dbReference>
<keyword evidence="3" id="KW-0597">Phosphoprotein</keyword>
<dbReference type="Gene3D" id="3.30.565.10">
    <property type="entry name" value="Histidine kinase-like ATPase, C-terminal domain"/>
    <property type="match status" value="1"/>
</dbReference>
<evidence type="ECO:0000259" key="7">
    <source>
        <dbReference type="PROSITE" id="PS50109"/>
    </source>
</evidence>
<keyword evidence="4" id="KW-0808">Transferase</keyword>
<reference evidence="9" key="1">
    <citation type="submission" date="2016-10" db="EMBL/GenBank/DDBJ databases">
        <authorList>
            <person name="Varghese N."/>
            <person name="Submissions S."/>
        </authorList>
    </citation>
    <scope>NUCLEOTIDE SEQUENCE [LARGE SCALE GENOMIC DNA]</scope>
    <source>
        <strain evidence="9">DSM 1565</strain>
    </source>
</reference>
<keyword evidence="6" id="KW-0902">Two-component regulatory system</keyword>
<protein>
    <recommendedName>
        <fullName evidence="2">histidine kinase</fullName>
        <ecNumber evidence="2">2.7.13.3</ecNumber>
    </recommendedName>
</protein>
<keyword evidence="5 8" id="KW-0418">Kinase</keyword>
<dbReference type="EC" id="2.7.13.3" evidence="2"/>
<dbReference type="InterPro" id="IPR003661">
    <property type="entry name" value="HisK_dim/P_dom"/>
</dbReference>
<dbReference type="PRINTS" id="PR00344">
    <property type="entry name" value="BCTRLSENSOR"/>
</dbReference>
<dbReference type="InterPro" id="IPR036097">
    <property type="entry name" value="HisK_dim/P_sf"/>
</dbReference>
<dbReference type="FunFam" id="3.30.565.10:FF:000006">
    <property type="entry name" value="Sensor histidine kinase WalK"/>
    <property type="match status" value="1"/>
</dbReference>
<evidence type="ECO:0000256" key="1">
    <source>
        <dbReference type="ARBA" id="ARBA00000085"/>
    </source>
</evidence>
<dbReference type="Proteomes" id="UP000199423">
    <property type="component" value="Unassembled WGS sequence"/>
</dbReference>
<dbReference type="PANTHER" id="PTHR43711">
    <property type="entry name" value="TWO-COMPONENT HISTIDINE KINASE"/>
    <property type="match status" value="1"/>
</dbReference>
<dbReference type="SUPFAM" id="SSF47384">
    <property type="entry name" value="Homodimeric domain of signal transducing histidine kinase"/>
    <property type="match status" value="1"/>
</dbReference>
<evidence type="ECO:0000313" key="9">
    <source>
        <dbReference type="Proteomes" id="UP000199423"/>
    </source>
</evidence>
<name>A0A1I7NM39_9HYPH</name>
<dbReference type="SMART" id="SM00387">
    <property type="entry name" value="HATPase_c"/>
    <property type="match status" value="1"/>
</dbReference>
<dbReference type="PANTHER" id="PTHR43711:SF26">
    <property type="entry name" value="SENSOR HISTIDINE KINASE RCSC"/>
    <property type="match status" value="1"/>
</dbReference>
<dbReference type="Pfam" id="PF00512">
    <property type="entry name" value="HisKA"/>
    <property type="match status" value="1"/>
</dbReference>
<dbReference type="SUPFAM" id="SSF55874">
    <property type="entry name" value="ATPase domain of HSP90 chaperone/DNA topoisomerase II/histidine kinase"/>
    <property type="match status" value="1"/>
</dbReference>
<accession>A0A1I7NM39</accession>
<dbReference type="InterPro" id="IPR005467">
    <property type="entry name" value="His_kinase_dom"/>
</dbReference>
<organism evidence="8 9">
    <name type="scientific">Hyphomicrobium facile</name>
    <dbReference type="NCBI Taxonomy" id="51670"/>
    <lineage>
        <taxon>Bacteria</taxon>
        <taxon>Pseudomonadati</taxon>
        <taxon>Pseudomonadota</taxon>
        <taxon>Alphaproteobacteria</taxon>
        <taxon>Hyphomicrobiales</taxon>
        <taxon>Hyphomicrobiaceae</taxon>
        <taxon>Hyphomicrobium</taxon>
    </lineage>
</organism>
<keyword evidence="9" id="KW-1185">Reference proteome</keyword>
<evidence type="ECO:0000256" key="2">
    <source>
        <dbReference type="ARBA" id="ARBA00012438"/>
    </source>
</evidence>
<evidence type="ECO:0000256" key="3">
    <source>
        <dbReference type="ARBA" id="ARBA00022553"/>
    </source>
</evidence>
<dbReference type="AlphaFoldDB" id="A0A1I7NM39"/>
<evidence type="ECO:0000256" key="4">
    <source>
        <dbReference type="ARBA" id="ARBA00022679"/>
    </source>
</evidence>
<dbReference type="STRING" id="51670.SAMN04488557_2646"/>
<evidence type="ECO:0000256" key="6">
    <source>
        <dbReference type="ARBA" id="ARBA00023012"/>
    </source>
</evidence>